<dbReference type="InterPro" id="IPR013785">
    <property type="entry name" value="Aldolase_TIM"/>
</dbReference>
<dbReference type="PROSITE" id="PS00911">
    <property type="entry name" value="DHODEHASE_1"/>
    <property type="match status" value="1"/>
</dbReference>
<sequence>MSLLYRTILRPAVFLQDSEKAHNRIIFALAKTSRSRFLTSILGNLYSSPELPVNLFDLDFPNPLGIAAGMDKNGAAVPSWQSIGYGFSEIGGVTLHEQSGNPKPRMFRATAEKALVNRMGFNNIGASAVNNKLKDWKDRGLWPDSPVGINLGKSKITKLNDAPKDYSGSLEILWKHADFFVINVSSPNTLGLRELQQSENLESILNACQKTNNKCSKKEEKDPKPLLVKIAPELDDNYLKDIIKLIGKYKLSGIVATNTTIQRPETKDSNCKKVYSEEGGLSGVPLRDRSTEMISKIYKMTDGKVPIIGVGGIFTVDDAWEKIAAGASLIQLYTGLVFEGPGIARSIVSGLKKRVASEGFESISDVIGINS</sequence>
<keyword evidence="7" id="KW-0288">FMN</keyword>
<dbReference type="Gene3D" id="3.20.20.70">
    <property type="entry name" value="Aldolase class I"/>
    <property type="match status" value="1"/>
</dbReference>
<comment type="similarity">
    <text evidence="4">Belongs to the dihydroorotate dehydrogenase family. Type 2 subfamily.</text>
</comment>
<dbReference type="CDD" id="cd04738">
    <property type="entry name" value="DHOD_2_like"/>
    <property type="match status" value="1"/>
</dbReference>
<dbReference type="NCBIfam" id="NF003652">
    <property type="entry name" value="PRK05286.2-5"/>
    <property type="match status" value="1"/>
</dbReference>
<dbReference type="GO" id="GO:0005886">
    <property type="term" value="C:plasma membrane"/>
    <property type="evidence" value="ECO:0007669"/>
    <property type="project" value="TreeGrafter"/>
</dbReference>
<protein>
    <recommendedName>
        <fullName evidence="5 11">Dihydroorotate dehydrogenase (quinone)</fullName>
        <ecNumber evidence="5 11">1.3.5.2</ecNumber>
    </recommendedName>
</protein>
<dbReference type="AlphaFoldDB" id="A0A075FWI2"/>
<dbReference type="NCBIfam" id="TIGR01036">
    <property type="entry name" value="pyrD_sub2"/>
    <property type="match status" value="1"/>
</dbReference>
<evidence type="ECO:0000256" key="2">
    <source>
        <dbReference type="ARBA" id="ARBA00004370"/>
    </source>
</evidence>
<evidence type="ECO:0000256" key="9">
    <source>
        <dbReference type="ARBA" id="ARBA00023136"/>
    </source>
</evidence>
<keyword evidence="9" id="KW-0472">Membrane</keyword>
<comment type="cofactor">
    <cofactor evidence="1">
        <name>FMN</name>
        <dbReference type="ChEBI" id="CHEBI:58210"/>
    </cofactor>
</comment>
<evidence type="ECO:0000256" key="11">
    <source>
        <dbReference type="NCBIfam" id="TIGR01036"/>
    </source>
</evidence>
<evidence type="ECO:0000256" key="8">
    <source>
        <dbReference type="ARBA" id="ARBA00023002"/>
    </source>
</evidence>
<evidence type="ECO:0000256" key="10">
    <source>
        <dbReference type="ARBA" id="ARBA00048639"/>
    </source>
</evidence>
<accession>A0A075FWI2</accession>
<evidence type="ECO:0000256" key="3">
    <source>
        <dbReference type="ARBA" id="ARBA00005161"/>
    </source>
</evidence>
<evidence type="ECO:0000313" key="13">
    <source>
        <dbReference type="EMBL" id="AIE93952.1"/>
    </source>
</evidence>
<dbReference type="InterPro" id="IPR001295">
    <property type="entry name" value="Dihydroorotate_DH_CS"/>
</dbReference>
<keyword evidence="8 13" id="KW-0560">Oxidoreductase</keyword>
<dbReference type="InterPro" id="IPR050074">
    <property type="entry name" value="DHO_dehydrogenase"/>
</dbReference>
<comment type="catalytic activity">
    <reaction evidence="10">
        <text>(S)-dihydroorotate + a quinone = orotate + a quinol</text>
        <dbReference type="Rhea" id="RHEA:30187"/>
        <dbReference type="ChEBI" id="CHEBI:24646"/>
        <dbReference type="ChEBI" id="CHEBI:30839"/>
        <dbReference type="ChEBI" id="CHEBI:30864"/>
        <dbReference type="ChEBI" id="CHEBI:132124"/>
        <dbReference type="EC" id="1.3.5.2"/>
    </reaction>
</comment>
<evidence type="ECO:0000259" key="12">
    <source>
        <dbReference type="Pfam" id="PF01180"/>
    </source>
</evidence>
<keyword evidence="6" id="KW-0285">Flavoprotein</keyword>
<dbReference type="GO" id="GO:0006207">
    <property type="term" value="P:'de novo' pyrimidine nucleobase biosynthetic process"/>
    <property type="evidence" value="ECO:0007669"/>
    <property type="project" value="UniProtKB-UniRule"/>
</dbReference>
<evidence type="ECO:0000256" key="4">
    <source>
        <dbReference type="ARBA" id="ARBA00005359"/>
    </source>
</evidence>
<evidence type="ECO:0000256" key="7">
    <source>
        <dbReference type="ARBA" id="ARBA00022643"/>
    </source>
</evidence>
<gene>
    <name evidence="13" type="primary">pyrD</name>
</gene>
<dbReference type="PANTHER" id="PTHR48109">
    <property type="entry name" value="DIHYDROOROTATE DEHYDROGENASE (QUINONE), MITOCHONDRIAL-RELATED"/>
    <property type="match status" value="1"/>
</dbReference>
<dbReference type="Pfam" id="PF01180">
    <property type="entry name" value="DHO_dh"/>
    <property type="match status" value="1"/>
</dbReference>
<evidence type="ECO:0000256" key="1">
    <source>
        <dbReference type="ARBA" id="ARBA00001917"/>
    </source>
</evidence>
<dbReference type="NCBIfam" id="NF003645">
    <property type="entry name" value="PRK05286.1-2"/>
    <property type="match status" value="1"/>
</dbReference>
<dbReference type="GO" id="GO:0044205">
    <property type="term" value="P:'de novo' UMP biosynthetic process"/>
    <property type="evidence" value="ECO:0007669"/>
    <property type="project" value="UniProtKB-UniPathway"/>
</dbReference>
<dbReference type="SUPFAM" id="SSF51395">
    <property type="entry name" value="FMN-linked oxidoreductases"/>
    <property type="match status" value="1"/>
</dbReference>
<dbReference type="EC" id="1.3.5.2" evidence="5 11"/>
<dbReference type="InterPro" id="IPR005720">
    <property type="entry name" value="Dihydroorotate_DH_cat"/>
</dbReference>
<dbReference type="PROSITE" id="PS00912">
    <property type="entry name" value="DHODEHASE_2"/>
    <property type="match status" value="1"/>
</dbReference>
<proteinExistence type="inferred from homology"/>
<name>A0A075FWI2_9EURY</name>
<dbReference type="GO" id="GO:0005737">
    <property type="term" value="C:cytoplasm"/>
    <property type="evidence" value="ECO:0007669"/>
    <property type="project" value="InterPro"/>
</dbReference>
<dbReference type="GO" id="GO:0106430">
    <property type="term" value="F:dihydroorotate dehydrogenase (quinone) activity"/>
    <property type="evidence" value="ECO:0007669"/>
    <property type="project" value="UniProtKB-EC"/>
</dbReference>
<evidence type="ECO:0000256" key="5">
    <source>
        <dbReference type="ARBA" id="ARBA00012791"/>
    </source>
</evidence>
<reference evidence="13" key="1">
    <citation type="journal article" date="2014" name="Genome Biol. Evol.">
        <title>Pangenome evidence for extensive interdomain horizontal transfer affecting lineage core and shell genes in uncultured planktonic thaumarchaeota and euryarchaeota.</title>
        <authorList>
            <person name="Deschamps P."/>
            <person name="Zivanovic Y."/>
            <person name="Moreira D."/>
            <person name="Rodriguez-Valera F."/>
            <person name="Lopez-Garcia P."/>
        </authorList>
    </citation>
    <scope>NUCLEOTIDE SEQUENCE</scope>
</reference>
<organism evidence="13">
    <name type="scientific">uncultured marine group II/III euryarchaeote AD1000_41_D11</name>
    <dbReference type="NCBI Taxonomy" id="1457766"/>
    <lineage>
        <taxon>Archaea</taxon>
        <taxon>Methanobacteriati</taxon>
        <taxon>Methanobacteriota</taxon>
        <taxon>environmental samples</taxon>
    </lineage>
</organism>
<dbReference type="InterPro" id="IPR005719">
    <property type="entry name" value="Dihydroorotate_DH_2"/>
</dbReference>
<feature type="domain" description="Dihydroorotate dehydrogenase catalytic" evidence="12">
    <location>
        <begin position="51"/>
        <end position="354"/>
    </location>
</feature>
<dbReference type="HAMAP" id="MF_00225">
    <property type="entry name" value="DHO_dh_type2"/>
    <property type="match status" value="1"/>
</dbReference>
<comment type="pathway">
    <text evidence="3">Pyrimidine metabolism; UMP biosynthesis via de novo pathway; orotate from (S)-dihydroorotate (quinone route): step 1/1.</text>
</comment>
<comment type="subcellular location">
    <subcellularLocation>
        <location evidence="2">Membrane</location>
    </subcellularLocation>
</comment>
<evidence type="ECO:0000256" key="6">
    <source>
        <dbReference type="ARBA" id="ARBA00022630"/>
    </source>
</evidence>
<dbReference type="PANTHER" id="PTHR48109:SF4">
    <property type="entry name" value="DIHYDROOROTATE DEHYDROGENASE (QUINONE), MITOCHONDRIAL"/>
    <property type="match status" value="1"/>
</dbReference>
<dbReference type="UniPathway" id="UPA00070">
    <property type="reaction ID" value="UER00946"/>
</dbReference>
<dbReference type="EMBL" id="KF900408">
    <property type="protein sequence ID" value="AIE93952.1"/>
    <property type="molecule type" value="Genomic_DNA"/>
</dbReference>